<keyword evidence="3" id="KW-1185">Reference proteome</keyword>
<feature type="non-terminal residue" evidence="2">
    <location>
        <position position="67"/>
    </location>
</feature>
<feature type="region of interest" description="Disordered" evidence="1">
    <location>
        <begin position="46"/>
        <end position="67"/>
    </location>
</feature>
<proteinExistence type="predicted"/>
<feature type="non-terminal residue" evidence="2">
    <location>
        <position position="1"/>
    </location>
</feature>
<dbReference type="Proteomes" id="UP000824469">
    <property type="component" value="Unassembled WGS sequence"/>
</dbReference>
<protein>
    <submittedName>
        <fullName evidence="2">Uncharacterized protein</fullName>
    </submittedName>
</protein>
<dbReference type="AlphaFoldDB" id="A0AA38G1U2"/>
<evidence type="ECO:0000256" key="1">
    <source>
        <dbReference type="SAM" id="MobiDB-lite"/>
    </source>
</evidence>
<comment type="caution">
    <text evidence="2">The sequence shown here is derived from an EMBL/GenBank/DDBJ whole genome shotgun (WGS) entry which is preliminary data.</text>
</comment>
<sequence length="67" mass="7267">RGVKGVAVLASPLPSPQARVPFHDRGSSCFLARFRCPLMPTITSCPNRDMRQQTGFRSPGQGIQLNG</sequence>
<reference evidence="2 3" key="1">
    <citation type="journal article" date="2021" name="Nat. Plants">
        <title>The Taxus genome provides insights into paclitaxel biosynthesis.</title>
        <authorList>
            <person name="Xiong X."/>
            <person name="Gou J."/>
            <person name="Liao Q."/>
            <person name="Li Y."/>
            <person name="Zhou Q."/>
            <person name="Bi G."/>
            <person name="Li C."/>
            <person name="Du R."/>
            <person name="Wang X."/>
            <person name="Sun T."/>
            <person name="Guo L."/>
            <person name="Liang H."/>
            <person name="Lu P."/>
            <person name="Wu Y."/>
            <person name="Zhang Z."/>
            <person name="Ro D.K."/>
            <person name="Shang Y."/>
            <person name="Huang S."/>
            <person name="Yan J."/>
        </authorList>
    </citation>
    <scope>NUCLEOTIDE SEQUENCE [LARGE SCALE GENOMIC DNA]</scope>
    <source>
        <strain evidence="2">Ta-2019</strain>
    </source>
</reference>
<evidence type="ECO:0000313" key="3">
    <source>
        <dbReference type="Proteomes" id="UP000824469"/>
    </source>
</evidence>
<dbReference type="EMBL" id="JAHRHJ020000005">
    <property type="protein sequence ID" value="KAH9314739.1"/>
    <property type="molecule type" value="Genomic_DNA"/>
</dbReference>
<evidence type="ECO:0000313" key="2">
    <source>
        <dbReference type="EMBL" id="KAH9314739.1"/>
    </source>
</evidence>
<accession>A0AA38G1U2</accession>
<organism evidence="2 3">
    <name type="scientific">Taxus chinensis</name>
    <name type="common">Chinese yew</name>
    <name type="synonym">Taxus wallichiana var. chinensis</name>
    <dbReference type="NCBI Taxonomy" id="29808"/>
    <lineage>
        <taxon>Eukaryota</taxon>
        <taxon>Viridiplantae</taxon>
        <taxon>Streptophyta</taxon>
        <taxon>Embryophyta</taxon>
        <taxon>Tracheophyta</taxon>
        <taxon>Spermatophyta</taxon>
        <taxon>Pinopsida</taxon>
        <taxon>Pinidae</taxon>
        <taxon>Conifers II</taxon>
        <taxon>Cupressales</taxon>
        <taxon>Taxaceae</taxon>
        <taxon>Taxus</taxon>
    </lineage>
</organism>
<gene>
    <name evidence="2" type="ORF">KI387_023366</name>
</gene>
<name>A0AA38G1U2_TAXCH</name>